<keyword evidence="3 6" id="KW-0548">Nucleotidyltransferase</keyword>
<dbReference type="InterPro" id="IPR007121">
    <property type="entry name" value="RNA_pol_bsu_CS"/>
</dbReference>
<evidence type="ECO:0000259" key="12">
    <source>
        <dbReference type="Pfam" id="PF04563"/>
    </source>
</evidence>
<dbReference type="HOGENOM" id="CLU_000524_4_0_7"/>
<organism evidence="15 16">
    <name type="scientific">Candidatus Babela massiliensis</name>
    <dbReference type="NCBI Taxonomy" id="673862"/>
    <lineage>
        <taxon>Bacteria</taxon>
        <taxon>Candidatus Babelota</taxon>
        <taxon>Candidatus Babeliae</taxon>
        <taxon>Candidatus Babeliales</taxon>
        <taxon>Candidatus Babeliaceae</taxon>
        <taxon>Candidatus Babela</taxon>
    </lineage>
</organism>
<dbReference type="Pfam" id="PF04563">
    <property type="entry name" value="RNA_pol_Rpb2_1"/>
    <property type="match status" value="1"/>
</dbReference>
<dbReference type="Proteomes" id="UP000018769">
    <property type="component" value="Chromosome I"/>
</dbReference>
<dbReference type="Pfam" id="PF04560">
    <property type="entry name" value="RNA_pol_Rpb2_7"/>
    <property type="match status" value="1"/>
</dbReference>
<sequence length="1442" mass="163318">MSNLRKGNEPVRRSFGKIKDIVSVPNLIEIQSRSFNDFIQLDYLPSERKLMGLEKVFKDIFPIDYDNKMSLEYVSYELGNWACTCGKLTGIINRYTWNCLNCDKSDCSRLNEHLECNFCHKNTARYRTCPNCLSRVTVQLPMTLEECRSSGQTFAMPLKVKMQLVAWDVDQDNNKLLRDIKEQDIFFADVPVMADLYEQDGQFKLGNLGTFLINGIDRVIVSQLHRSPGVVFSQSKKVKELRSKPYYLARLIPMRGSWIDFEYDNNDFLNVRIDKKKKMLATTLLQALGVAREEIISLFYQFDTIYFENGEFYQIINDSLLGLRIEKGMLPYLKDEDNFVGKRLTKDTIALLLRQDVNRIVLRKSNLLNRVFASDVINPQTGEFIVEQGAIFAEEHYDLLKNFDKLQFNLIKSSGYVLQPTIALTLAQDKCYTEEDALREVHTKIWPGDSSSLKEIKDRLRALFFDNRLYDLTKVGRIRLNRKLNISVNEEILALTLDDIIATIRYLVNLRERGEGELDDIDHLGNRRVRLVGELLNNQIYTGLLKVEKIVRERFRIQEVHAALMPQDFLNVKPLNAVLREFFGTGQLSQFMDQTNPLAEIAHKRRLSALGPGGVMKDRATFEVRDVHNSHYGRICPIETPEGQTVGLISSLSTYAFVNDLGFIETAYRPVKDGKMLDDVVFLDAFEESDKYIAESNSVDVETKILKGDYVFARHEGNFLYVDKNKINYVDLSPKQLVSVSTALIPFLEHDDATRALMGANMQRQAVPLIKVQAPIVATGMEPEIARSSGSVILAKRPGVVEYVSADKIVIRANQDSFKNIDDWISQGVDTYYLKKFQRSSYSTWIHQTPIVTQGDIVKENDILTNGSSISDGELALGANLLVAFMPWHGYNFEDAIILNKRLVADDTLTSVHIDEYIVDARDTKLGPEEITRDIPNVSEAALEGLDEDGIVRVGTRVKPGDILVGKVTLKGDIQYSPEEKLLRAIFGEKAREVRDTSLRVPPGVEGSVIDVKVFSRSGMRKDRRYKEVVAQETAKLESDNNMHVATLEKMVIQKTISLLSDEIAFAKAPKNLLSDNKYIESKLSELPLKELWTLKADDKAINDEIAYIKSSFENQIRILMGLKEERINRLRKGDVLPSGVIKMVKVYIAMKRPVAVGDKMAGRHGNKGVVSIIVPREDMPHMEDGTPVDIVLNPVGVPSRMNVGQILETILSFSGRKIGEEVSKLLNTNAWNQTLKLLKNSYGEELIKDYEDKYGKEGLEDLAQKTSKSGVLFETPIFDSANFNHDIKPILKGLNLPETGTFRLKDGRTGDYFDQPVTVGSIYMMKLNHMVDDKLHARSVGPYSLVTQQPLGGKAQLGGQRFGEMEVWALEAHGASYALQEMLTYKSDDIIGRHKVYEALVRNDEVPEPGLPESFNVLIKELQSLGLRIDLFKSGKEEVSE</sequence>
<dbReference type="InterPro" id="IPR037034">
    <property type="entry name" value="RNA_pol_Rpb2_2_sf"/>
</dbReference>
<evidence type="ECO:0000259" key="13">
    <source>
        <dbReference type="Pfam" id="PF04565"/>
    </source>
</evidence>
<dbReference type="GO" id="GO:0006351">
    <property type="term" value="P:DNA-templated transcription"/>
    <property type="evidence" value="ECO:0007669"/>
    <property type="project" value="UniProtKB-UniRule"/>
</dbReference>
<evidence type="ECO:0000256" key="3">
    <source>
        <dbReference type="ARBA" id="ARBA00022695"/>
    </source>
</evidence>
<proteinExistence type="inferred from homology"/>
<feature type="domain" description="RNA polymerase Rpb2" evidence="13">
    <location>
        <begin position="590"/>
        <end position="658"/>
    </location>
</feature>
<dbReference type="NCBIfam" id="NF001616">
    <property type="entry name" value="PRK00405.1"/>
    <property type="match status" value="1"/>
</dbReference>
<dbReference type="Pfam" id="PF04565">
    <property type="entry name" value="RNA_pol_Rpb2_3"/>
    <property type="match status" value="1"/>
</dbReference>
<feature type="domain" description="RNA polymerase Rpb2" evidence="11">
    <location>
        <begin position="427"/>
        <end position="530"/>
    </location>
</feature>
<dbReference type="InterPro" id="IPR010243">
    <property type="entry name" value="RNA_pol_bsu_bac"/>
</dbReference>
<dbReference type="KEGG" id="dpb:BABL1_gene_479"/>
<evidence type="ECO:0000256" key="4">
    <source>
        <dbReference type="ARBA" id="ARBA00023163"/>
    </source>
</evidence>
<dbReference type="Gene3D" id="2.40.270.10">
    <property type="entry name" value="DNA-directed RNA polymerase, subunit 2, domain 6"/>
    <property type="match status" value="1"/>
</dbReference>
<dbReference type="InterPro" id="IPR019462">
    <property type="entry name" value="DNA-dir_RNA_pol_bsu_external_1"/>
</dbReference>
<dbReference type="EC" id="2.7.7.6" evidence="6 8"/>
<dbReference type="PATRIC" id="fig|673862.3.peg.426"/>
<name>V6DG51_9BACT</name>
<dbReference type="InterPro" id="IPR014724">
    <property type="entry name" value="RNA_pol_RPB2_OB-fold"/>
</dbReference>
<dbReference type="Gene3D" id="3.90.1800.10">
    <property type="entry name" value="RNA polymerase alpha subunit dimerisation domain"/>
    <property type="match status" value="1"/>
</dbReference>
<dbReference type="Gene3D" id="3.90.1110.10">
    <property type="entry name" value="RNA polymerase Rpb2, domain 2"/>
    <property type="match status" value="1"/>
</dbReference>
<evidence type="ECO:0000259" key="11">
    <source>
        <dbReference type="Pfam" id="PF04561"/>
    </source>
</evidence>
<comment type="subunit">
    <text evidence="6 8">The RNAP catalytic core consists of 2 alpha, 1 beta, 1 beta' and 1 omega subunit. When a sigma factor is associated with the core the holoenzyme is formed, which can initiate transcription.</text>
</comment>
<evidence type="ECO:0000259" key="14">
    <source>
        <dbReference type="Pfam" id="PF10385"/>
    </source>
</evidence>
<dbReference type="Pfam" id="PF10385">
    <property type="entry name" value="RNA_pol_Rpb2_45"/>
    <property type="match status" value="1"/>
</dbReference>
<evidence type="ECO:0000259" key="10">
    <source>
        <dbReference type="Pfam" id="PF04560"/>
    </source>
</evidence>
<keyword evidence="1 6" id="KW-0240">DNA-directed RNA polymerase</keyword>
<dbReference type="CDD" id="cd00653">
    <property type="entry name" value="RNA_pol_B_RPB2"/>
    <property type="match status" value="1"/>
</dbReference>
<evidence type="ECO:0000256" key="2">
    <source>
        <dbReference type="ARBA" id="ARBA00022679"/>
    </source>
</evidence>
<dbReference type="Gene3D" id="2.40.50.100">
    <property type="match status" value="1"/>
</dbReference>
<dbReference type="SUPFAM" id="SSF64484">
    <property type="entry name" value="beta and beta-prime subunits of DNA dependent RNA-polymerase"/>
    <property type="match status" value="1"/>
</dbReference>
<keyword evidence="16" id="KW-1185">Reference proteome</keyword>
<comment type="similarity">
    <text evidence="6 7">Belongs to the RNA polymerase beta chain family.</text>
</comment>
<dbReference type="GO" id="GO:0032549">
    <property type="term" value="F:ribonucleoside binding"/>
    <property type="evidence" value="ECO:0007669"/>
    <property type="project" value="InterPro"/>
</dbReference>
<reference evidence="15 16" key="1">
    <citation type="journal article" date="2015" name="Biol. Direct">
        <title>Babela massiliensis, a representative of a widespread bacterial phylum with unusual adaptations to parasitism in amoebae.</title>
        <authorList>
            <person name="Pagnier I."/>
            <person name="Yutin N."/>
            <person name="Croce O."/>
            <person name="Makarova K.S."/>
            <person name="Wolf Y.I."/>
            <person name="Benamar S."/>
            <person name="Raoult D."/>
            <person name="Koonin E.V."/>
            <person name="La Scola B."/>
        </authorList>
    </citation>
    <scope>NUCLEOTIDE SEQUENCE [LARGE SCALE GENOMIC DNA]</scope>
    <source>
        <strain evidence="16">BABL1</strain>
    </source>
</reference>
<evidence type="ECO:0000256" key="8">
    <source>
        <dbReference type="RuleBase" id="RU363031"/>
    </source>
</evidence>
<dbReference type="GO" id="GO:0000428">
    <property type="term" value="C:DNA-directed RNA polymerase complex"/>
    <property type="evidence" value="ECO:0007669"/>
    <property type="project" value="UniProtKB-KW"/>
</dbReference>
<dbReference type="Gene3D" id="3.90.1100.10">
    <property type="match status" value="2"/>
</dbReference>
<dbReference type="InterPro" id="IPR007644">
    <property type="entry name" value="RNA_pol_bsu_protrusion"/>
</dbReference>
<dbReference type="PANTHER" id="PTHR20856">
    <property type="entry name" value="DNA-DIRECTED RNA POLYMERASE I SUBUNIT 2"/>
    <property type="match status" value="1"/>
</dbReference>
<dbReference type="GO" id="GO:0003899">
    <property type="term" value="F:DNA-directed RNA polymerase activity"/>
    <property type="evidence" value="ECO:0007669"/>
    <property type="project" value="UniProtKB-UniRule"/>
</dbReference>
<evidence type="ECO:0000313" key="16">
    <source>
        <dbReference type="Proteomes" id="UP000018769"/>
    </source>
</evidence>
<evidence type="ECO:0000256" key="7">
    <source>
        <dbReference type="RuleBase" id="RU000434"/>
    </source>
</evidence>
<dbReference type="GO" id="GO:0003677">
    <property type="term" value="F:DNA binding"/>
    <property type="evidence" value="ECO:0007669"/>
    <property type="project" value="UniProtKB-UniRule"/>
</dbReference>
<gene>
    <name evidence="6 15" type="primary">rpoB</name>
    <name evidence="15" type="ORF">BABL1_gene_479</name>
</gene>
<evidence type="ECO:0000256" key="6">
    <source>
        <dbReference type="HAMAP-Rule" id="MF_01321"/>
    </source>
</evidence>
<dbReference type="RefSeq" id="WP_023791825.1">
    <property type="nucleotide sequence ID" value="NC_023003.1"/>
</dbReference>
<dbReference type="eggNOG" id="COG0085">
    <property type="taxonomic scope" value="Bacteria"/>
</dbReference>
<dbReference type="InterPro" id="IPR007641">
    <property type="entry name" value="RNA_pol_Rpb2_7"/>
</dbReference>
<dbReference type="InterPro" id="IPR037033">
    <property type="entry name" value="DNA-dir_RNAP_su2_hyb_sf"/>
</dbReference>
<evidence type="ECO:0000259" key="9">
    <source>
        <dbReference type="Pfam" id="PF00562"/>
    </source>
</evidence>
<evidence type="ECO:0000256" key="1">
    <source>
        <dbReference type="ARBA" id="ARBA00022478"/>
    </source>
</evidence>
<feature type="domain" description="DNA-directed RNA polymerase subunit 2 hybrid-binding" evidence="9">
    <location>
        <begin position="795"/>
        <end position="1357"/>
    </location>
</feature>
<dbReference type="InterPro" id="IPR007120">
    <property type="entry name" value="DNA-dir_RNAP_su2_dom"/>
</dbReference>
<feature type="domain" description="RNA polymerase beta subunit protrusion" evidence="12">
    <location>
        <begin position="139"/>
        <end position="575"/>
    </location>
</feature>
<dbReference type="STRING" id="673862.BABL1_gene_479"/>
<dbReference type="HAMAP" id="MF_01321">
    <property type="entry name" value="RNApol_bact_RpoB"/>
    <property type="match status" value="1"/>
</dbReference>
<dbReference type="InterPro" id="IPR007642">
    <property type="entry name" value="RNA_pol_Rpb2_2"/>
</dbReference>
<evidence type="ECO:0000256" key="5">
    <source>
        <dbReference type="ARBA" id="ARBA00048552"/>
    </source>
</evidence>
<dbReference type="PROSITE" id="PS01166">
    <property type="entry name" value="RNA_POL_BETA"/>
    <property type="match status" value="1"/>
</dbReference>
<dbReference type="EMBL" id="HG793133">
    <property type="protein sequence ID" value="CDK30540.1"/>
    <property type="molecule type" value="Genomic_DNA"/>
</dbReference>
<comment type="function">
    <text evidence="6 8">DNA-dependent RNA polymerase catalyzes the transcription of DNA into RNA using the four ribonucleoside triphosphates as substrates.</text>
</comment>
<comment type="catalytic activity">
    <reaction evidence="5 6 8">
        <text>RNA(n) + a ribonucleoside 5'-triphosphate = RNA(n+1) + diphosphate</text>
        <dbReference type="Rhea" id="RHEA:21248"/>
        <dbReference type="Rhea" id="RHEA-COMP:14527"/>
        <dbReference type="Rhea" id="RHEA-COMP:17342"/>
        <dbReference type="ChEBI" id="CHEBI:33019"/>
        <dbReference type="ChEBI" id="CHEBI:61557"/>
        <dbReference type="ChEBI" id="CHEBI:140395"/>
        <dbReference type="EC" id="2.7.7.6"/>
    </reaction>
</comment>
<dbReference type="OrthoDB" id="9803954at2"/>
<dbReference type="InterPro" id="IPR042107">
    <property type="entry name" value="DNA-dir_RNA_pol_bsu_ext_1_sf"/>
</dbReference>
<evidence type="ECO:0000313" key="15">
    <source>
        <dbReference type="EMBL" id="CDK30540.1"/>
    </source>
</evidence>
<accession>V6DG51</accession>
<dbReference type="Gene3D" id="2.30.150.10">
    <property type="entry name" value="DNA-directed RNA polymerase, beta subunit, external 1 domain"/>
    <property type="match status" value="1"/>
</dbReference>
<protein>
    <recommendedName>
        <fullName evidence="6 8">DNA-directed RNA polymerase subunit beta</fullName>
        <shortName evidence="6">RNAP subunit beta</shortName>
        <ecNumber evidence="6 8">2.7.7.6</ecNumber>
    </recommendedName>
    <alternativeName>
        <fullName evidence="6">RNA polymerase subunit beta</fullName>
    </alternativeName>
    <alternativeName>
        <fullName evidence="6">Transcriptase subunit beta</fullName>
    </alternativeName>
</protein>
<dbReference type="InterPro" id="IPR007645">
    <property type="entry name" value="RNA_pol_Rpb2_3"/>
</dbReference>
<dbReference type="Pfam" id="PF00562">
    <property type="entry name" value="RNA_pol_Rpb2_6"/>
    <property type="match status" value="1"/>
</dbReference>
<keyword evidence="2 6" id="KW-0808">Transferase</keyword>
<keyword evidence="4 6" id="KW-0804">Transcription</keyword>
<dbReference type="Pfam" id="PF04561">
    <property type="entry name" value="RNA_pol_Rpb2_2"/>
    <property type="match status" value="1"/>
</dbReference>
<feature type="domain" description="DNA-directed RNA polymerase beta subunit external 1" evidence="14">
    <location>
        <begin position="668"/>
        <end position="733"/>
    </location>
</feature>
<dbReference type="Gene3D" id="2.40.50.150">
    <property type="match status" value="1"/>
</dbReference>
<dbReference type="InterPro" id="IPR015712">
    <property type="entry name" value="DNA-dir_RNA_pol_su2"/>
</dbReference>
<dbReference type="NCBIfam" id="TIGR02013">
    <property type="entry name" value="rpoB"/>
    <property type="match status" value="1"/>
</dbReference>
<feature type="domain" description="RNA polymerase Rpb2" evidence="10">
    <location>
        <begin position="1359"/>
        <end position="1434"/>
    </location>
</feature>